<feature type="domain" description="PAS" evidence="8">
    <location>
        <begin position="162"/>
        <end position="232"/>
    </location>
</feature>
<feature type="transmembrane region" description="Helical" evidence="7">
    <location>
        <begin position="249"/>
        <end position="270"/>
    </location>
</feature>
<dbReference type="FunFam" id="3.30.450.20:FF:000099">
    <property type="entry name" value="Sensory box sensor histidine kinase"/>
    <property type="match status" value="1"/>
</dbReference>
<dbReference type="PROSITE" id="PS50112">
    <property type="entry name" value="PAS"/>
    <property type="match status" value="1"/>
</dbReference>
<evidence type="ECO:0000256" key="6">
    <source>
        <dbReference type="SAM" id="Coils"/>
    </source>
</evidence>
<dbReference type="InterPro" id="IPR000014">
    <property type="entry name" value="PAS"/>
</dbReference>
<organism evidence="10">
    <name type="scientific">hydrocarbon metagenome</name>
    <dbReference type="NCBI Taxonomy" id="938273"/>
    <lineage>
        <taxon>unclassified sequences</taxon>
        <taxon>metagenomes</taxon>
        <taxon>ecological metagenomes</taxon>
    </lineage>
</organism>
<feature type="coiled-coil region" evidence="6">
    <location>
        <begin position="653"/>
        <end position="712"/>
    </location>
</feature>
<dbReference type="Pfam" id="PF13426">
    <property type="entry name" value="PAS_9"/>
    <property type="match status" value="1"/>
</dbReference>
<dbReference type="Gene3D" id="3.30.450.20">
    <property type="entry name" value="PAS domain"/>
    <property type="match status" value="4"/>
</dbReference>
<proteinExistence type="predicted"/>
<accession>A0A0W8FV71</accession>
<feature type="transmembrane region" description="Helical" evidence="7">
    <location>
        <begin position="84"/>
        <end position="103"/>
    </location>
</feature>
<dbReference type="InterPro" id="IPR035965">
    <property type="entry name" value="PAS-like_dom_sf"/>
</dbReference>
<dbReference type="EMBL" id="LNQE01000838">
    <property type="protein sequence ID" value="KUG24658.1"/>
    <property type="molecule type" value="Genomic_DNA"/>
</dbReference>
<dbReference type="SMART" id="SM00091">
    <property type="entry name" value="PAS"/>
    <property type="match status" value="4"/>
</dbReference>
<evidence type="ECO:0000256" key="1">
    <source>
        <dbReference type="ARBA" id="ARBA00000085"/>
    </source>
</evidence>
<feature type="domain" description="PAC" evidence="9">
    <location>
        <begin position="363"/>
        <end position="416"/>
    </location>
</feature>
<feature type="domain" description="PAC" evidence="9">
    <location>
        <begin position="610"/>
        <end position="662"/>
    </location>
</feature>
<gene>
    <name evidence="10" type="ORF">ASZ90_005532</name>
</gene>
<dbReference type="CDD" id="cd00130">
    <property type="entry name" value="PAS"/>
    <property type="match status" value="3"/>
</dbReference>
<keyword evidence="7" id="KW-1133">Transmembrane helix</keyword>
<dbReference type="SUPFAM" id="SSF55785">
    <property type="entry name" value="PYP-like sensor domain (PAS domain)"/>
    <property type="match status" value="4"/>
</dbReference>
<dbReference type="AlphaFoldDB" id="A0A0W8FV71"/>
<dbReference type="InterPro" id="IPR013656">
    <property type="entry name" value="PAS_4"/>
</dbReference>
<dbReference type="Pfam" id="PF08447">
    <property type="entry name" value="PAS_3"/>
    <property type="match status" value="2"/>
</dbReference>
<keyword evidence="7" id="KW-0812">Transmembrane</keyword>
<reference evidence="10" key="1">
    <citation type="journal article" date="2015" name="Proc. Natl. Acad. Sci. U.S.A.">
        <title>Networks of energetic and metabolic interactions define dynamics in microbial communities.</title>
        <authorList>
            <person name="Embree M."/>
            <person name="Liu J.K."/>
            <person name="Al-Bassam M.M."/>
            <person name="Zengler K."/>
        </authorList>
    </citation>
    <scope>NUCLEOTIDE SEQUENCE</scope>
</reference>
<protein>
    <recommendedName>
        <fullName evidence="2">histidine kinase</fullName>
        <ecNumber evidence="2">2.7.13.3</ecNumber>
    </recommendedName>
</protein>
<dbReference type="InterPro" id="IPR052162">
    <property type="entry name" value="Sensor_kinase/Photoreceptor"/>
</dbReference>
<dbReference type="EC" id="2.7.13.3" evidence="2"/>
<dbReference type="NCBIfam" id="TIGR00229">
    <property type="entry name" value="sensory_box"/>
    <property type="match status" value="4"/>
</dbReference>
<dbReference type="Pfam" id="PF08448">
    <property type="entry name" value="PAS_4"/>
    <property type="match status" value="1"/>
</dbReference>
<feature type="transmembrane region" description="Helical" evidence="7">
    <location>
        <begin position="109"/>
        <end position="130"/>
    </location>
</feature>
<evidence type="ECO:0000256" key="5">
    <source>
        <dbReference type="ARBA" id="ARBA00022777"/>
    </source>
</evidence>
<dbReference type="InterPro" id="IPR013655">
    <property type="entry name" value="PAS_fold_3"/>
</dbReference>
<feature type="transmembrane region" description="Helical" evidence="7">
    <location>
        <begin position="24"/>
        <end position="44"/>
    </location>
</feature>
<dbReference type="PANTHER" id="PTHR43304:SF1">
    <property type="entry name" value="PAC DOMAIN-CONTAINING PROTEIN"/>
    <property type="match status" value="1"/>
</dbReference>
<keyword evidence="3" id="KW-0597">Phosphoprotein</keyword>
<feature type="domain" description="PAC" evidence="9">
    <location>
        <begin position="484"/>
        <end position="536"/>
    </location>
</feature>
<keyword evidence="4" id="KW-0808">Transferase</keyword>
<keyword evidence="5 10" id="KW-0418">Kinase</keyword>
<evidence type="ECO:0000256" key="2">
    <source>
        <dbReference type="ARBA" id="ARBA00012438"/>
    </source>
</evidence>
<sequence length="720" mass="82874">MANSGTTSNARENEKLPVWKDASFWHIALLMVACSVFYYVDVIIDYAGWVNLRWHIFYTVHDLHRALFLIPVMYATYEFRMKGIIITGFLSLLVFLPRALFVSPYPDPLLRALIFMVSMSIIGVLLSLLLNSRDESKKLGQSLGQALDELKRKLFKEAFTESEERYQRITDNMSDFISELDPQGIFQYNSPSIERILGYNQEELIGSSAFDLVHPEDRDMVIATYMDGVKTQSDRYVEQRYRRKDGTYIWLRSSGHILLGSDGIVIGMIVNSNDITERKELESQLENGLKEYRDLFIMFETIFDAIPDIIGVQDMDHRIIRYNKAGYDFFQLTQESVKGKKCFQLIGREKPCDICATAEVYKTKKPSRVERFIPEMSCWLEIGAYPVIGEEGDLINVVEHLRDITERKQIEDSLRLKNQVFDTSIAANSIADIDGIITEANDSFFQLWGYSSKDEVIGHPISYFLNDPDEAVAIVNALNENGSWQGNFTAKKKDGTTFIAHTMATSIRDANGNVTGYQSSVMDITEHRRAEETLREKETQYRALADSGLALIWTSGTDKLCNYFNQPWLKFTGRTLEQEMGNGWTEGVHPEDIDRCVQIYVTAFDKREAFDMNYRLRHASGEYRWIRDLGTPNYNSSGKFIGYIGHCFDITEQKTAEDVIRKLNENLEQRVKERTADLDKTITQLEETNRVFVGRELKMAELKERIAELEGKQDYSDKKK</sequence>
<evidence type="ECO:0000259" key="8">
    <source>
        <dbReference type="PROSITE" id="PS50112"/>
    </source>
</evidence>
<comment type="catalytic activity">
    <reaction evidence="1">
        <text>ATP + protein L-histidine = ADP + protein N-phospho-L-histidine.</text>
        <dbReference type="EC" id="2.7.13.3"/>
    </reaction>
</comment>
<dbReference type="PROSITE" id="PS50113">
    <property type="entry name" value="PAC"/>
    <property type="match status" value="4"/>
</dbReference>
<feature type="domain" description="PAC" evidence="9">
    <location>
        <begin position="235"/>
        <end position="287"/>
    </location>
</feature>
<dbReference type="InterPro" id="IPR001610">
    <property type="entry name" value="PAC"/>
</dbReference>
<keyword evidence="7" id="KW-0472">Membrane</keyword>
<evidence type="ECO:0000256" key="3">
    <source>
        <dbReference type="ARBA" id="ARBA00022553"/>
    </source>
</evidence>
<dbReference type="InterPro" id="IPR000700">
    <property type="entry name" value="PAS-assoc_C"/>
</dbReference>
<dbReference type="SMART" id="SM00086">
    <property type="entry name" value="PAC"/>
    <property type="match status" value="4"/>
</dbReference>
<evidence type="ECO:0000313" key="10">
    <source>
        <dbReference type="EMBL" id="KUG24658.1"/>
    </source>
</evidence>
<keyword evidence="6" id="KW-0175">Coiled coil</keyword>
<evidence type="ECO:0000256" key="4">
    <source>
        <dbReference type="ARBA" id="ARBA00022679"/>
    </source>
</evidence>
<dbReference type="PANTHER" id="PTHR43304">
    <property type="entry name" value="PHYTOCHROME-LIKE PROTEIN CPH1"/>
    <property type="match status" value="1"/>
</dbReference>
<comment type="caution">
    <text evidence="10">The sequence shown here is derived from an EMBL/GenBank/DDBJ whole genome shotgun (WGS) entry which is preliminary data.</text>
</comment>
<evidence type="ECO:0000259" key="9">
    <source>
        <dbReference type="PROSITE" id="PS50113"/>
    </source>
</evidence>
<dbReference type="GO" id="GO:0004673">
    <property type="term" value="F:protein histidine kinase activity"/>
    <property type="evidence" value="ECO:0007669"/>
    <property type="project" value="UniProtKB-EC"/>
</dbReference>
<evidence type="ECO:0000256" key="7">
    <source>
        <dbReference type="SAM" id="Phobius"/>
    </source>
</evidence>
<name>A0A0W8FV71_9ZZZZ</name>